<sequence length="142" mass="14839">MKVLIPGFIAILAGATIGIFAAMPPAATDVPAEAEEALGHAFTAVNVAVPRREGESTDGYVVATISGTHDDSLTEPAATVYVTAALGLLASTHQVQDLDPDILAHRDRLATRITSALKSMGQGEAIRSIEVRKMGFMARSQP</sequence>
<name>A0A3L7JEA9_9HYPH</name>
<keyword evidence="3" id="KW-1185">Reference proteome</keyword>
<feature type="chain" id="PRO_5018251909" description="Flagellar protein FliL" evidence="1">
    <location>
        <begin position="22"/>
        <end position="142"/>
    </location>
</feature>
<accession>A0A3L7JEA9</accession>
<feature type="signal peptide" evidence="1">
    <location>
        <begin position="1"/>
        <end position="21"/>
    </location>
</feature>
<comment type="caution">
    <text evidence="2">The sequence shown here is derived from an EMBL/GenBank/DDBJ whole genome shotgun (WGS) entry which is preliminary data.</text>
</comment>
<organism evidence="2 3">
    <name type="scientific">Notoacmeibacter ruber</name>
    <dbReference type="NCBI Taxonomy" id="2670375"/>
    <lineage>
        <taxon>Bacteria</taxon>
        <taxon>Pseudomonadati</taxon>
        <taxon>Pseudomonadota</taxon>
        <taxon>Alphaproteobacteria</taxon>
        <taxon>Hyphomicrobiales</taxon>
        <taxon>Notoacmeibacteraceae</taxon>
        <taxon>Notoacmeibacter</taxon>
    </lineage>
</organism>
<proteinExistence type="predicted"/>
<dbReference type="RefSeq" id="WP_121645777.1">
    <property type="nucleotide sequence ID" value="NZ_RCWN01000001.1"/>
</dbReference>
<reference evidence="2 3" key="1">
    <citation type="submission" date="2018-10" db="EMBL/GenBank/DDBJ databases">
        <title>Notoacmeibacter sp. M2BS9Y-3-1, whole genome shotgun sequence.</title>
        <authorList>
            <person name="Tuo L."/>
        </authorList>
    </citation>
    <scope>NUCLEOTIDE SEQUENCE [LARGE SCALE GENOMIC DNA]</scope>
    <source>
        <strain evidence="2 3">M2BS9Y-3-1</strain>
    </source>
</reference>
<keyword evidence="1" id="KW-0732">Signal</keyword>
<evidence type="ECO:0000256" key="1">
    <source>
        <dbReference type="SAM" id="SignalP"/>
    </source>
</evidence>
<dbReference type="Proteomes" id="UP000281094">
    <property type="component" value="Unassembled WGS sequence"/>
</dbReference>
<dbReference type="AlphaFoldDB" id="A0A3L7JEA9"/>
<dbReference type="EMBL" id="RCWN01000001">
    <property type="protein sequence ID" value="RLQ88810.1"/>
    <property type="molecule type" value="Genomic_DNA"/>
</dbReference>
<evidence type="ECO:0000313" key="2">
    <source>
        <dbReference type="EMBL" id="RLQ88810.1"/>
    </source>
</evidence>
<gene>
    <name evidence="2" type="ORF">D8780_11870</name>
</gene>
<evidence type="ECO:0008006" key="4">
    <source>
        <dbReference type="Google" id="ProtNLM"/>
    </source>
</evidence>
<evidence type="ECO:0000313" key="3">
    <source>
        <dbReference type="Proteomes" id="UP000281094"/>
    </source>
</evidence>
<protein>
    <recommendedName>
        <fullName evidence="4">Flagellar protein FliL</fullName>
    </recommendedName>
</protein>